<dbReference type="AlphaFoldDB" id="B8A1H9"/>
<reference evidence="2" key="1">
    <citation type="journal article" date="2009" name="PLoS Genet.">
        <title>Sequencing, mapping, and analysis of 27,455 maize full-length cDNAs.</title>
        <authorList>
            <person name="Soderlund C."/>
            <person name="Descour A."/>
            <person name="Kudrna D."/>
            <person name="Bomhoff M."/>
            <person name="Boyd L."/>
            <person name="Currie J."/>
            <person name="Angelova A."/>
            <person name="Collura K."/>
            <person name="Wissotski M."/>
            <person name="Ashley E."/>
            <person name="Morrow D."/>
            <person name="Fernandes J."/>
            <person name="Walbot V."/>
            <person name="Yu Y."/>
        </authorList>
    </citation>
    <scope>NUCLEOTIDE SEQUENCE</scope>
    <source>
        <strain evidence="2">B73</strain>
    </source>
</reference>
<accession>B8A1H9</accession>
<feature type="transmembrane region" description="Helical" evidence="1">
    <location>
        <begin position="67"/>
        <end position="88"/>
    </location>
</feature>
<dbReference type="PANTHER" id="PTHR36527">
    <property type="entry name" value="OS01G0282866 PROTEIN"/>
    <property type="match status" value="1"/>
</dbReference>
<sequence length="233" mass="25558">MVMTTWTTIVQKEMQFCHSNIAFISNDTHLVPNITTSTSNDSVLTSSDTRDIISLPSTWDDGLGSRIFLFFLLVLLILSCGVLVLLVLGHQVIHVTLCLSELHLIHALTRVPMQEGLPPEHGSELLADAAEHLLDGGRVADECGGHLQADGWDVAHTRLHIVRDPLHKVGRVLVLHVQHLLIHFLGAHLPTEHSRCREVATVARVSSTHHVLGVPHLLGQLWHSEGTVLLGAP</sequence>
<protein>
    <submittedName>
        <fullName evidence="2">Uncharacterized protein</fullName>
    </submittedName>
</protein>
<reference evidence="2" key="2">
    <citation type="submission" date="2012-06" db="EMBL/GenBank/DDBJ databases">
        <authorList>
            <person name="Yu Y."/>
            <person name="Currie J."/>
            <person name="Lomeli R."/>
            <person name="Angelova A."/>
            <person name="Collura K."/>
            <person name="Wissotski M."/>
            <person name="Campos D."/>
            <person name="Kudrna D."/>
            <person name="Golser W."/>
            <person name="Ashely E."/>
            <person name="Descour A."/>
            <person name="Fernandes J."/>
            <person name="Soderlund C."/>
            <person name="Walbot V."/>
        </authorList>
    </citation>
    <scope>NUCLEOTIDE SEQUENCE</scope>
    <source>
        <strain evidence="2">B73</strain>
    </source>
</reference>
<evidence type="ECO:0000313" key="2">
    <source>
        <dbReference type="EMBL" id="ACL54028.1"/>
    </source>
</evidence>
<keyword evidence="1" id="KW-0472">Membrane</keyword>
<dbReference type="PANTHER" id="PTHR36527:SF3">
    <property type="entry name" value="OS01G0282866 PROTEIN"/>
    <property type="match status" value="1"/>
</dbReference>
<organism evidence="2">
    <name type="scientific">Zea mays</name>
    <name type="common">Maize</name>
    <dbReference type="NCBI Taxonomy" id="4577"/>
    <lineage>
        <taxon>Eukaryota</taxon>
        <taxon>Viridiplantae</taxon>
        <taxon>Streptophyta</taxon>
        <taxon>Embryophyta</taxon>
        <taxon>Tracheophyta</taxon>
        <taxon>Spermatophyta</taxon>
        <taxon>Magnoliopsida</taxon>
        <taxon>Liliopsida</taxon>
        <taxon>Poales</taxon>
        <taxon>Poaceae</taxon>
        <taxon>PACMAD clade</taxon>
        <taxon>Panicoideae</taxon>
        <taxon>Andropogonodae</taxon>
        <taxon>Andropogoneae</taxon>
        <taxon>Tripsacinae</taxon>
        <taxon>Zea</taxon>
    </lineage>
</organism>
<proteinExistence type="evidence at transcript level"/>
<evidence type="ECO:0000256" key="1">
    <source>
        <dbReference type="SAM" id="Phobius"/>
    </source>
</evidence>
<name>B8A1H9_MAIZE</name>
<keyword evidence="1" id="KW-1133">Transmembrane helix</keyword>
<keyword evidence="1" id="KW-0812">Transmembrane</keyword>
<dbReference type="EMBL" id="BT055421">
    <property type="protein sequence ID" value="ACL54028.1"/>
    <property type="molecule type" value="mRNA"/>
</dbReference>